<accession>A0A0J6FHT7</accession>
<sequence>MGSSGGATRERTEDLVPQQINILSGGEGVGRGTGTFSSSGVEADEGAFSSHRLSRPQVAGINGDQCIPGCKPDMISKLIGGESACDLKTWQKRRDRIFPIRRGRLKDMPFLLCTLNWQDREELDEWTKIADPLPPGE</sequence>
<reference evidence="2 3" key="1">
    <citation type="submission" date="2007-06" db="EMBL/GenBank/DDBJ databases">
        <title>The Genome Sequence of Coccidioides posadasii RMSCC_3488.</title>
        <authorList>
            <consortium name="Coccidioides Genome Resources Consortium"/>
            <consortium name="The Broad Institute Genome Sequencing Platform"/>
            <person name="Henn M.R."/>
            <person name="Sykes S."/>
            <person name="Young S."/>
            <person name="Jaffe D."/>
            <person name="Berlin A."/>
            <person name="Alvarez P."/>
            <person name="Butler J."/>
            <person name="Gnerre S."/>
            <person name="Grabherr M."/>
            <person name="Mauceli E."/>
            <person name="Brockman W."/>
            <person name="Kodira C."/>
            <person name="Alvarado L."/>
            <person name="Zeng Q."/>
            <person name="Crawford M."/>
            <person name="Antoine C."/>
            <person name="Devon K."/>
            <person name="Galgiani J."/>
            <person name="Orsborn K."/>
            <person name="Lewis M.L."/>
            <person name="Nusbaum C."/>
            <person name="Galagan J."/>
            <person name="Birren B."/>
        </authorList>
    </citation>
    <scope>NUCLEOTIDE SEQUENCE [LARGE SCALE GENOMIC DNA]</scope>
    <source>
        <strain evidence="2 3">RMSCC 3488</strain>
    </source>
</reference>
<name>A0A0J6FHT7_COCPO</name>
<gene>
    <name evidence="2" type="ORF">CPAG_09008</name>
</gene>
<evidence type="ECO:0000313" key="3">
    <source>
        <dbReference type="Proteomes" id="UP000054567"/>
    </source>
</evidence>
<dbReference type="AlphaFoldDB" id="A0A0J6FHT7"/>
<reference evidence="3" key="3">
    <citation type="journal article" date="2010" name="Genome Res.">
        <title>Population genomic sequencing of Coccidioides fungi reveals recent hybridization and transposon control.</title>
        <authorList>
            <person name="Neafsey D.E."/>
            <person name="Barker B.M."/>
            <person name="Sharpton T.J."/>
            <person name="Stajich J.E."/>
            <person name="Park D.J."/>
            <person name="Whiston E."/>
            <person name="Hung C.-Y."/>
            <person name="McMahan C."/>
            <person name="White J."/>
            <person name="Sykes S."/>
            <person name="Heiman D."/>
            <person name="Young S."/>
            <person name="Zeng Q."/>
            <person name="Abouelleil A."/>
            <person name="Aftuck L."/>
            <person name="Bessette D."/>
            <person name="Brown A."/>
            <person name="FitzGerald M."/>
            <person name="Lui A."/>
            <person name="Macdonald J.P."/>
            <person name="Priest M."/>
            <person name="Orbach M.J."/>
            <person name="Galgiani J.N."/>
            <person name="Kirkland T.N."/>
            <person name="Cole G.T."/>
            <person name="Birren B.W."/>
            <person name="Henn M.R."/>
            <person name="Taylor J.W."/>
            <person name="Rounsley S.D."/>
        </authorList>
    </citation>
    <scope>NUCLEOTIDE SEQUENCE [LARGE SCALE GENOMIC DNA]</scope>
    <source>
        <strain evidence="3">RMSCC 3488</strain>
    </source>
</reference>
<protein>
    <submittedName>
        <fullName evidence="2">Uncharacterized protein</fullName>
    </submittedName>
</protein>
<evidence type="ECO:0000313" key="2">
    <source>
        <dbReference type="EMBL" id="KMM72716.1"/>
    </source>
</evidence>
<feature type="region of interest" description="Disordered" evidence="1">
    <location>
        <begin position="23"/>
        <end position="52"/>
    </location>
</feature>
<reference evidence="3" key="2">
    <citation type="journal article" date="2009" name="Genome Res.">
        <title>Comparative genomic analyses of the human fungal pathogens Coccidioides and their relatives.</title>
        <authorList>
            <person name="Sharpton T.J."/>
            <person name="Stajich J.E."/>
            <person name="Rounsley S.D."/>
            <person name="Gardner M.J."/>
            <person name="Wortman J.R."/>
            <person name="Jordar V.S."/>
            <person name="Maiti R."/>
            <person name="Kodira C.D."/>
            <person name="Neafsey D.E."/>
            <person name="Zeng Q."/>
            <person name="Hung C.-Y."/>
            <person name="McMahan C."/>
            <person name="Muszewska A."/>
            <person name="Grynberg M."/>
            <person name="Mandel M.A."/>
            <person name="Kellner E.M."/>
            <person name="Barker B.M."/>
            <person name="Galgiani J.N."/>
            <person name="Orbach M.J."/>
            <person name="Kirkland T.N."/>
            <person name="Cole G.T."/>
            <person name="Henn M.R."/>
            <person name="Birren B.W."/>
            <person name="Taylor J.W."/>
        </authorList>
    </citation>
    <scope>NUCLEOTIDE SEQUENCE [LARGE SCALE GENOMIC DNA]</scope>
    <source>
        <strain evidence="3">RMSCC 3488</strain>
    </source>
</reference>
<proteinExistence type="predicted"/>
<organism evidence="2 3">
    <name type="scientific">Coccidioides posadasii RMSCC 3488</name>
    <dbReference type="NCBI Taxonomy" id="454284"/>
    <lineage>
        <taxon>Eukaryota</taxon>
        <taxon>Fungi</taxon>
        <taxon>Dikarya</taxon>
        <taxon>Ascomycota</taxon>
        <taxon>Pezizomycotina</taxon>
        <taxon>Eurotiomycetes</taxon>
        <taxon>Eurotiomycetidae</taxon>
        <taxon>Onygenales</taxon>
        <taxon>Onygenaceae</taxon>
        <taxon>Coccidioides</taxon>
    </lineage>
</organism>
<dbReference type="Proteomes" id="UP000054567">
    <property type="component" value="Unassembled WGS sequence"/>
</dbReference>
<dbReference type="VEuPathDB" id="FungiDB:CPAG_09008"/>
<evidence type="ECO:0000256" key="1">
    <source>
        <dbReference type="SAM" id="MobiDB-lite"/>
    </source>
</evidence>
<dbReference type="EMBL" id="DS268114">
    <property type="protein sequence ID" value="KMM72716.1"/>
    <property type="molecule type" value="Genomic_DNA"/>
</dbReference>